<dbReference type="AlphaFoldDB" id="A0A8J5JM46"/>
<evidence type="ECO:0000256" key="1">
    <source>
        <dbReference type="SAM" id="MobiDB-lite"/>
    </source>
</evidence>
<comment type="caution">
    <text evidence="2">The sequence shown here is derived from an EMBL/GenBank/DDBJ whole genome shotgun (WGS) entry which is preliminary data.</text>
</comment>
<evidence type="ECO:0000313" key="2">
    <source>
        <dbReference type="EMBL" id="KAG7155664.1"/>
    </source>
</evidence>
<protein>
    <submittedName>
        <fullName evidence="2">Uncharacterized protein</fullName>
    </submittedName>
</protein>
<sequence length="250" mass="28400">MRDRGVNPGEVGKSSSENGEGHPLPYYSSGDVSLPALAEVPWKADEKRKLKAQAETFNRDRRLQTLLLDDLVGDAIQEEIVATASIVLEESKYQEETDRNAVGLVEEVFLMPEVQYQVYLNVWSLLYDIGRSLSHEEYLELKKKEDELNLDPMAKDALLAHVLEGENWADDLKEEKILSGISWEILVFHYHRNLQENGLSKNVALKMLQERLVAQAAGEEVFKDGVLDTLEEDLTHRDEIEKLTTPPRQG</sequence>
<accession>A0A8J5JM46</accession>
<reference evidence="2" key="1">
    <citation type="journal article" date="2021" name="Sci. Adv.">
        <title>The American lobster genome reveals insights on longevity, neural, and immune adaptations.</title>
        <authorList>
            <person name="Polinski J.M."/>
            <person name="Zimin A.V."/>
            <person name="Clark K.F."/>
            <person name="Kohn A.B."/>
            <person name="Sadowski N."/>
            <person name="Timp W."/>
            <person name="Ptitsyn A."/>
            <person name="Khanna P."/>
            <person name="Romanova D.Y."/>
            <person name="Williams P."/>
            <person name="Greenwood S.J."/>
            <person name="Moroz L.L."/>
            <person name="Walt D.R."/>
            <person name="Bodnar A.G."/>
        </authorList>
    </citation>
    <scope>NUCLEOTIDE SEQUENCE</scope>
    <source>
        <strain evidence="2">GMGI-L3</strain>
    </source>
</reference>
<gene>
    <name evidence="2" type="ORF">Hamer_G016041</name>
</gene>
<dbReference type="EMBL" id="JAHLQT010041065">
    <property type="protein sequence ID" value="KAG7155664.1"/>
    <property type="molecule type" value="Genomic_DNA"/>
</dbReference>
<feature type="region of interest" description="Disordered" evidence="1">
    <location>
        <begin position="1"/>
        <end position="27"/>
    </location>
</feature>
<dbReference type="Proteomes" id="UP000747542">
    <property type="component" value="Unassembled WGS sequence"/>
</dbReference>
<keyword evidence="3" id="KW-1185">Reference proteome</keyword>
<evidence type="ECO:0000313" key="3">
    <source>
        <dbReference type="Proteomes" id="UP000747542"/>
    </source>
</evidence>
<proteinExistence type="predicted"/>
<name>A0A8J5JM46_HOMAM</name>
<organism evidence="2 3">
    <name type="scientific">Homarus americanus</name>
    <name type="common">American lobster</name>
    <dbReference type="NCBI Taxonomy" id="6706"/>
    <lineage>
        <taxon>Eukaryota</taxon>
        <taxon>Metazoa</taxon>
        <taxon>Ecdysozoa</taxon>
        <taxon>Arthropoda</taxon>
        <taxon>Crustacea</taxon>
        <taxon>Multicrustacea</taxon>
        <taxon>Malacostraca</taxon>
        <taxon>Eumalacostraca</taxon>
        <taxon>Eucarida</taxon>
        <taxon>Decapoda</taxon>
        <taxon>Pleocyemata</taxon>
        <taxon>Astacidea</taxon>
        <taxon>Nephropoidea</taxon>
        <taxon>Nephropidae</taxon>
        <taxon>Homarus</taxon>
    </lineage>
</organism>